<dbReference type="KEGG" id="ftj:FTUN_0189"/>
<gene>
    <name evidence="2" type="ORF">FTUN_0189</name>
</gene>
<evidence type="ECO:0000313" key="2">
    <source>
        <dbReference type="EMBL" id="QJW92692.1"/>
    </source>
</evidence>
<reference evidence="3" key="1">
    <citation type="submission" date="2020-05" db="EMBL/GenBank/DDBJ databases">
        <title>Frigoriglobus tundricola gen. nov., sp. nov., a psychrotolerant cellulolytic planctomycete of the family Gemmataceae with two divergent copies of 16S rRNA gene.</title>
        <authorList>
            <person name="Kulichevskaya I.S."/>
            <person name="Ivanova A.A."/>
            <person name="Naumoff D.G."/>
            <person name="Beletsky A.V."/>
            <person name="Rijpstra W.I.C."/>
            <person name="Sinninghe Damste J.S."/>
            <person name="Mardanov A.V."/>
            <person name="Ravin N.V."/>
            <person name="Dedysh S.N."/>
        </authorList>
    </citation>
    <scope>NUCLEOTIDE SEQUENCE [LARGE SCALE GENOMIC DNA]</scope>
    <source>
        <strain evidence="3">PL17</strain>
    </source>
</reference>
<evidence type="ECO:0000313" key="3">
    <source>
        <dbReference type="Proteomes" id="UP000503447"/>
    </source>
</evidence>
<dbReference type="EMBL" id="CP053452">
    <property type="protein sequence ID" value="QJW92692.1"/>
    <property type="molecule type" value="Genomic_DNA"/>
</dbReference>
<dbReference type="InterPro" id="IPR011453">
    <property type="entry name" value="DUF1559"/>
</dbReference>
<name>A0A6M5YI98_9BACT</name>
<keyword evidence="3" id="KW-1185">Reference proteome</keyword>
<organism evidence="2 3">
    <name type="scientific">Frigoriglobus tundricola</name>
    <dbReference type="NCBI Taxonomy" id="2774151"/>
    <lineage>
        <taxon>Bacteria</taxon>
        <taxon>Pseudomonadati</taxon>
        <taxon>Planctomycetota</taxon>
        <taxon>Planctomycetia</taxon>
        <taxon>Gemmatales</taxon>
        <taxon>Gemmataceae</taxon>
        <taxon>Frigoriglobus</taxon>
    </lineage>
</organism>
<proteinExistence type="predicted"/>
<feature type="domain" description="DUF1559" evidence="1">
    <location>
        <begin position="341"/>
        <end position="413"/>
    </location>
</feature>
<dbReference type="PANTHER" id="PTHR30093">
    <property type="entry name" value="GENERAL SECRETION PATHWAY PROTEIN G"/>
    <property type="match status" value="1"/>
</dbReference>
<sequence length="535" mass="57399">MVESWSRLIPGGVVAVLFVAWGIAGRAGPDTPAPADPLPVGLRFVPPDAAVFVYADCSALWASASGQAILAAEKPAITELNDNVLKLTGLKTDELKSVVWFVPSLKTPEDIQRFGIIFTASNSIDARTLTAGLQSLLPEGTKVRLLSPEKGVAVALVGLGDEYAKRRPADADGPLAPALKAAGTGKYALVAGTTFTELSEKLLNRLPPEWGGFEALFQARSAWATVALGRSLDLDVRVRTRRAAEAADAEKALGVLVTRLGDGIARVQPAWKKKGEADAEFKALVRVCEVAAESAKNAKVSADGSEAWLTATMPLAGLAPNRAARALRTSITEDGSVRRSANNLKQIGLAMHVYNEVNKSFPPAAVCDKKGKPQLSWRVLILPYIEHEELYKEFKLDEPWDSAHNKKLLAKMPSVYALPGSEPGATETHYRVFVGNGAGFDWITGPKVGDIVDGLANTLMVVTAAKAVPWTKPDELEFDPEQDMTKLVGSVVAGRPQFLRFDGSAHTFEKVPPRVQMHRFITRSEGVPVGPFDGE</sequence>
<evidence type="ECO:0000259" key="1">
    <source>
        <dbReference type="Pfam" id="PF07596"/>
    </source>
</evidence>
<dbReference type="RefSeq" id="WP_171469043.1">
    <property type="nucleotide sequence ID" value="NZ_CP053452.2"/>
</dbReference>
<dbReference type="AlphaFoldDB" id="A0A6M5YI98"/>
<dbReference type="Proteomes" id="UP000503447">
    <property type="component" value="Chromosome"/>
</dbReference>
<accession>A0A6M5YI98</accession>
<dbReference type="Pfam" id="PF07596">
    <property type="entry name" value="SBP_bac_10"/>
    <property type="match status" value="1"/>
</dbReference>
<protein>
    <recommendedName>
        <fullName evidence="1">DUF1559 domain-containing protein</fullName>
    </recommendedName>
</protein>